<comment type="caution">
    <text evidence="1">The sequence shown here is derived from an EMBL/GenBank/DDBJ whole genome shotgun (WGS) entry which is preliminary data.</text>
</comment>
<protein>
    <submittedName>
        <fullName evidence="1">Amidohydrolase 2</fullName>
    </submittedName>
</protein>
<organism evidence="1 2">
    <name type="scientific">Thelephora ganbajun</name>
    <name type="common">Ganba fungus</name>
    <dbReference type="NCBI Taxonomy" id="370292"/>
    <lineage>
        <taxon>Eukaryota</taxon>
        <taxon>Fungi</taxon>
        <taxon>Dikarya</taxon>
        <taxon>Basidiomycota</taxon>
        <taxon>Agaricomycotina</taxon>
        <taxon>Agaricomycetes</taxon>
        <taxon>Thelephorales</taxon>
        <taxon>Thelephoraceae</taxon>
        <taxon>Thelephora</taxon>
    </lineage>
</organism>
<accession>A0ACB6ZSQ2</accession>
<name>A0ACB6ZSQ2_THEGA</name>
<evidence type="ECO:0000313" key="2">
    <source>
        <dbReference type="Proteomes" id="UP000886501"/>
    </source>
</evidence>
<keyword evidence="2" id="KW-1185">Reference proteome</keyword>
<gene>
    <name evidence="1" type="ORF">BDM02DRAFT_3178337</name>
</gene>
<sequence length="399" mass="45039">MSLRDIVFNYPAIDNHAHPLLKEEYRRSLPFEGVISEARPNAIGDAIHSLPGYRAARQIAELYGLDPGADWEEIKSHRDTLEYDQLCDMNMQKSGIQCLFLDDGLRGVQEMANDLGWHGRFTNDSVYRLVRIESIAEDILKSLPPTGRDVLVAFASALYTKLRDLARDPVVVGFKSVVAYRTGLSININSDDVSNVERSIVATLSSWKRKAKGSDVLRLADKPLNDFVVRTALSIATEFNKPVQFHTGLGDPDVILTLSSPAQMQPIIEAYPKVTFILLHGSYPYSRDAGYLASTYQNVYVDFGEVFPVVSRHGQYAVVKQLLEMTPISKIVWSTDGHWWPETFYLAAIQTREVLYEVLSEFIQKGDMSERQAISLTKKALFENANKVYNLGLKRVWEE</sequence>
<proteinExistence type="predicted"/>
<reference evidence="1" key="1">
    <citation type="submission" date="2019-10" db="EMBL/GenBank/DDBJ databases">
        <authorList>
            <consortium name="DOE Joint Genome Institute"/>
            <person name="Kuo A."/>
            <person name="Miyauchi S."/>
            <person name="Kiss E."/>
            <person name="Drula E."/>
            <person name="Kohler A."/>
            <person name="Sanchez-Garcia M."/>
            <person name="Andreopoulos B."/>
            <person name="Barry K.W."/>
            <person name="Bonito G."/>
            <person name="Buee M."/>
            <person name="Carver A."/>
            <person name="Chen C."/>
            <person name="Cichocki N."/>
            <person name="Clum A."/>
            <person name="Culley D."/>
            <person name="Crous P.W."/>
            <person name="Fauchery L."/>
            <person name="Girlanda M."/>
            <person name="Hayes R."/>
            <person name="Keri Z."/>
            <person name="Labutti K."/>
            <person name="Lipzen A."/>
            <person name="Lombard V."/>
            <person name="Magnuson J."/>
            <person name="Maillard F."/>
            <person name="Morin E."/>
            <person name="Murat C."/>
            <person name="Nolan M."/>
            <person name="Ohm R."/>
            <person name="Pangilinan J."/>
            <person name="Pereira M."/>
            <person name="Perotto S."/>
            <person name="Peter M."/>
            <person name="Riley R."/>
            <person name="Sitrit Y."/>
            <person name="Stielow B."/>
            <person name="Szollosi G."/>
            <person name="Zifcakova L."/>
            <person name="Stursova M."/>
            <person name="Spatafora J.W."/>
            <person name="Tedersoo L."/>
            <person name="Vaario L.-M."/>
            <person name="Yamada A."/>
            <person name="Yan M."/>
            <person name="Wang P."/>
            <person name="Xu J."/>
            <person name="Bruns T."/>
            <person name="Baldrian P."/>
            <person name="Vilgalys R."/>
            <person name="Henrissat B."/>
            <person name="Grigoriev I.V."/>
            <person name="Hibbett D."/>
            <person name="Nagy L.G."/>
            <person name="Martin F.M."/>
        </authorList>
    </citation>
    <scope>NUCLEOTIDE SEQUENCE</scope>
    <source>
        <strain evidence="1">P2</strain>
    </source>
</reference>
<dbReference type="Proteomes" id="UP000886501">
    <property type="component" value="Unassembled WGS sequence"/>
</dbReference>
<evidence type="ECO:0000313" key="1">
    <source>
        <dbReference type="EMBL" id="KAF9652156.1"/>
    </source>
</evidence>
<dbReference type="EMBL" id="MU117970">
    <property type="protein sequence ID" value="KAF9652156.1"/>
    <property type="molecule type" value="Genomic_DNA"/>
</dbReference>
<reference evidence="1" key="2">
    <citation type="journal article" date="2020" name="Nat. Commun.">
        <title>Large-scale genome sequencing of mycorrhizal fungi provides insights into the early evolution of symbiotic traits.</title>
        <authorList>
            <person name="Miyauchi S."/>
            <person name="Kiss E."/>
            <person name="Kuo A."/>
            <person name="Drula E."/>
            <person name="Kohler A."/>
            <person name="Sanchez-Garcia M."/>
            <person name="Morin E."/>
            <person name="Andreopoulos B."/>
            <person name="Barry K.W."/>
            <person name="Bonito G."/>
            <person name="Buee M."/>
            <person name="Carver A."/>
            <person name="Chen C."/>
            <person name="Cichocki N."/>
            <person name="Clum A."/>
            <person name="Culley D."/>
            <person name="Crous P.W."/>
            <person name="Fauchery L."/>
            <person name="Girlanda M."/>
            <person name="Hayes R.D."/>
            <person name="Keri Z."/>
            <person name="LaButti K."/>
            <person name="Lipzen A."/>
            <person name="Lombard V."/>
            <person name="Magnuson J."/>
            <person name="Maillard F."/>
            <person name="Murat C."/>
            <person name="Nolan M."/>
            <person name="Ohm R.A."/>
            <person name="Pangilinan J."/>
            <person name="Pereira M.F."/>
            <person name="Perotto S."/>
            <person name="Peter M."/>
            <person name="Pfister S."/>
            <person name="Riley R."/>
            <person name="Sitrit Y."/>
            <person name="Stielow J.B."/>
            <person name="Szollosi G."/>
            <person name="Zifcakova L."/>
            <person name="Stursova M."/>
            <person name="Spatafora J.W."/>
            <person name="Tedersoo L."/>
            <person name="Vaario L.M."/>
            <person name="Yamada A."/>
            <person name="Yan M."/>
            <person name="Wang P."/>
            <person name="Xu J."/>
            <person name="Bruns T."/>
            <person name="Baldrian P."/>
            <person name="Vilgalys R."/>
            <person name="Dunand C."/>
            <person name="Henrissat B."/>
            <person name="Grigoriev I.V."/>
            <person name="Hibbett D."/>
            <person name="Nagy L.G."/>
            <person name="Martin F.M."/>
        </authorList>
    </citation>
    <scope>NUCLEOTIDE SEQUENCE</scope>
    <source>
        <strain evidence="1">P2</strain>
    </source>
</reference>